<dbReference type="PRINTS" id="PR00344">
    <property type="entry name" value="BCTRLSENSOR"/>
</dbReference>
<feature type="domain" description="HAMP" evidence="13">
    <location>
        <begin position="195"/>
        <end position="247"/>
    </location>
</feature>
<evidence type="ECO:0000256" key="9">
    <source>
        <dbReference type="ARBA" id="ARBA00023012"/>
    </source>
</evidence>
<dbReference type="PROSITE" id="PS50885">
    <property type="entry name" value="HAMP"/>
    <property type="match status" value="1"/>
</dbReference>
<dbReference type="Pfam" id="PF00512">
    <property type="entry name" value="HisKA"/>
    <property type="match status" value="1"/>
</dbReference>
<dbReference type="EC" id="2.7.13.3" evidence="3"/>
<name>D3F659_CONWI</name>
<evidence type="ECO:0000256" key="1">
    <source>
        <dbReference type="ARBA" id="ARBA00000085"/>
    </source>
</evidence>
<dbReference type="InterPro" id="IPR004358">
    <property type="entry name" value="Sig_transdc_His_kin-like_C"/>
</dbReference>
<accession>D3F659</accession>
<keyword evidence="6 11" id="KW-0812">Transmembrane</keyword>
<evidence type="ECO:0000313" key="15">
    <source>
        <dbReference type="Proteomes" id="UP000008229"/>
    </source>
</evidence>
<dbReference type="Pfam" id="PF00672">
    <property type="entry name" value="HAMP"/>
    <property type="match status" value="1"/>
</dbReference>
<dbReference type="CDD" id="cd00075">
    <property type="entry name" value="HATPase"/>
    <property type="match status" value="1"/>
</dbReference>
<dbReference type="Pfam" id="PF02518">
    <property type="entry name" value="HATPase_c"/>
    <property type="match status" value="1"/>
</dbReference>
<dbReference type="InterPro" id="IPR005467">
    <property type="entry name" value="His_kinase_dom"/>
</dbReference>
<dbReference type="InterPro" id="IPR036890">
    <property type="entry name" value="HATPase_C_sf"/>
</dbReference>
<protein>
    <recommendedName>
        <fullName evidence="3">histidine kinase</fullName>
        <ecNumber evidence="3">2.7.13.3</ecNumber>
    </recommendedName>
</protein>
<dbReference type="STRING" id="469383.Cwoe_0296"/>
<dbReference type="InterPro" id="IPR050428">
    <property type="entry name" value="TCS_sensor_his_kinase"/>
</dbReference>
<dbReference type="PANTHER" id="PTHR45436">
    <property type="entry name" value="SENSOR HISTIDINE KINASE YKOH"/>
    <property type="match status" value="1"/>
</dbReference>
<reference evidence="14 15" key="1">
    <citation type="journal article" date="2010" name="Stand. Genomic Sci.">
        <title>Complete genome sequence of Conexibacter woesei type strain (ID131577).</title>
        <authorList>
            <person name="Pukall R."/>
            <person name="Lapidus A."/>
            <person name="Glavina Del Rio T."/>
            <person name="Copeland A."/>
            <person name="Tice H."/>
            <person name="Cheng J.-F."/>
            <person name="Lucas S."/>
            <person name="Chen F."/>
            <person name="Nolan M."/>
            <person name="Bruce D."/>
            <person name="Goodwin L."/>
            <person name="Pitluck S."/>
            <person name="Mavromatis K."/>
            <person name="Ivanova N."/>
            <person name="Ovchinnikova G."/>
            <person name="Pati A."/>
            <person name="Chen A."/>
            <person name="Palaniappan K."/>
            <person name="Land M."/>
            <person name="Hauser L."/>
            <person name="Chang Y.-J."/>
            <person name="Jeffries C.D."/>
            <person name="Chain P."/>
            <person name="Meincke L."/>
            <person name="Sims D."/>
            <person name="Brettin T."/>
            <person name="Detter J.C."/>
            <person name="Rohde M."/>
            <person name="Goeker M."/>
            <person name="Bristow J."/>
            <person name="Eisen J.A."/>
            <person name="Markowitz V."/>
            <person name="Kyrpides N.C."/>
            <person name="Klenk H.-P."/>
            <person name="Hugenholtz P."/>
        </authorList>
    </citation>
    <scope>NUCLEOTIDE SEQUENCE [LARGE SCALE GENOMIC DNA]</scope>
    <source>
        <strain evidence="15">DSM 14684 / CIP 108061 / JCM 11494 / NBRC 100937 / ID131577</strain>
    </source>
</reference>
<feature type="transmembrane region" description="Helical" evidence="11">
    <location>
        <begin position="141"/>
        <end position="162"/>
    </location>
</feature>
<dbReference type="SMART" id="SM00304">
    <property type="entry name" value="HAMP"/>
    <property type="match status" value="1"/>
</dbReference>
<evidence type="ECO:0000256" key="5">
    <source>
        <dbReference type="ARBA" id="ARBA00022679"/>
    </source>
</evidence>
<dbReference type="Gene3D" id="3.30.565.10">
    <property type="entry name" value="Histidine kinase-like ATPase, C-terminal domain"/>
    <property type="match status" value="1"/>
</dbReference>
<gene>
    <name evidence="14" type="ordered locus">Cwoe_0296</name>
</gene>
<dbReference type="RefSeq" id="WP_012931785.1">
    <property type="nucleotide sequence ID" value="NC_013739.1"/>
</dbReference>
<dbReference type="InterPro" id="IPR003660">
    <property type="entry name" value="HAMP_dom"/>
</dbReference>
<dbReference type="Proteomes" id="UP000008229">
    <property type="component" value="Chromosome"/>
</dbReference>
<dbReference type="OrthoDB" id="9786919at2"/>
<dbReference type="GO" id="GO:0005886">
    <property type="term" value="C:plasma membrane"/>
    <property type="evidence" value="ECO:0007669"/>
    <property type="project" value="UniProtKB-SubCell"/>
</dbReference>
<keyword evidence="10 11" id="KW-0472">Membrane</keyword>
<evidence type="ECO:0000256" key="4">
    <source>
        <dbReference type="ARBA" id="ARBA00022553"/>
    </source>
</evidence>
<keyword evidence="5" id="KW-0808">Transferase</keyword>
<dbReference type="EMBL" id="CP001854">
    <property type="protein sequence ID" value="ADB48732.1"/>
    <property type="molecule type" value="Genomic_DNA"/>
</dbReference>
<keyword evidence="9" id="KW-0902">Two-component regulatory system</keyword>
<keyword evidence="8 11" id="KW-1133">Transmembrane helix</keyword>
<sequence precursor="true">MRRLRSLRVRLVVAFAAVAVGSALATALLAYRDASRFTLSRTQDAIVRDLRERVRVYAPSLAHPPSQAALERFARDVSPAVRTASVVVTYRDRRALLRPQTAPGAAIPADVRRSVARGDGAVLRRVEGADGEPLLVVGMPVAFAGAASAPSGIAVFAVASLAPERDDAARLARAMAGGIAVAGLIAALLALLAARGVLGPVRRLGAAARELAQGRLDTRLDASGGDELAELSRTFNATAAALEQNVAELRRLEASARRFVADVSHELRTPVSAMLAATEALDGEDAAAAAQLVSNETARLAQLVNDLIEVSRFDARAAVLRVEEVDVGEAVAGTLRVRGWTERVAADLPPGIRAELDPRRLDVIVANLVGNALRHGAPPVRVVLRAGERGVELAVADSGAGIPADERERVFERFYKGDRSRARTDGSGLGLSIATENARLHGGGIVAAAAPGGGACFTVRLPWSGPA</sequence>
<keyword evidence="15" id="KW-1185">Reference proteome</keyword>
<evidence type="ECO:0000313" key="14">
    <source>
        <dbReference type="EMBL" id="ADB48732.1"/>
    </source>
</evidence>
<dbReference type="CDD" id="cd00082">
    <property type="entry name" value="HisKA"/>
    <property type="match status" value="1"/>
</dbReference>
<dbReference type="SMART" id="SM00387">
    <property type="entry name" value="HATPase_c"/>
    <property type="match status" value="1"/>
</dbReference>
<evidence type="ECO:0000259" key="13">
    <source>
        <dbReference type="PROSITE" id="PS50885"/>
    </source>
</evidence>
<dbReference type="SUPFAM" id="SSF158472">
    <property type="entry name" value="HAMP domain-like"/>
    <property type="match status" value="1"/>
</dbReference>
<dbReference type="Gene3D" id="6.10.340.10">
    <property type="match status" value="1"/>
</dbReference>
<reference evidence="15" key="2">
    <citation type="submission" date="2010-01" db="EMBL/GenBank/DDBJ databases">
        <title>The complete genome of Conexibacter woesei DSM 14684.</title>
        <authorList>
            <consortium name="US DOE Joint Genome Institute (JGI-PGF)"/>
            <person name="Lucas S."/>
            <person name="Copeland A."/>
            <person name="Lapidus A."/>
            <person name="Glavina del Rio T."/>
            <person name="Dalin E."/>
            <person name="Tice H."/>
            <person name="Bruce D."/>
            <person name="Goodwin L."/>
            <person name="Pitluck S."/>
            <person name="Kyrpides N."/>
            <person name="Mavromatis K."/>
            <person name="Ivanova N."/>
            <person name="Mikhailova N."/>
            <person name="Chertkov O."/>
            <person name="Brettin T."/>
            <person name="Detter J.C."/>
            <person name="Han C."/>
            <person name="Larimer F."/>
            <person name="Land M."/>
            <person name="Hauser L."/>
            <person name="Markowitz V."/>
            <person name="Cheng J.-F."/>
            <person name="Hugenholtz P."/>
            <person name="Woyke T."/>
            <person name="Wu D."/>
            <person name="Pukall R."/>
            <person name="Steenblock K."/>
            <person name="Schneider S."/>
            <person name="Klenk H.-P."/>
            <person name="Eisen J.A."/>
        </authorList>
    </citation>
    <scope>NUCLEOTIDE SEQUENCE [LARGE SCALE GENOMIC DNA]</scope>
    <source>
        <strain evidence="15">DSM 14684 / CIP 108061 / JCM 11494 / NBRC 100937 / ID131577</strain>
    </source>
</reference>
<dbReference type="InterPro" id="IPR003594">
    <property type="entry name" value="HATPase_dom"/>
</dbReference>
<dbReference type="SMART" id="SM00388">
    <property type="entry name" value="HisKA"/>
    <property type="match status" value="1"/>
</dbReference>
<dbReference type="KEGG" id="cwo:Cwoe_0296"/>
<dbReference type="SUPFAM" id="SSF47384">
    <property type="entry name" value="Homodimeric domain of signal transducing histidine kinase"/>
    <property type="match status" value="1"/>
</dbReference>
<proteinExistence type="predicted"/>
<evidence type="ECO:0000256" key="3">
    <source>
        <dbReference type="ARBA" id="ARBA00012438"/>
    </source>
</evidence>
<organism evidence="14 15">
    <name type="scientific">Conexibacter woesei (strain DSM 14684 / CCUG 47730 / CIP 108061 / JCM 11494 / NBRC 100937 / ID131577)</name>
    <dbReference type="NCBI Taxonomy" id="469383"/>
    <lineage>
        <taxon>Bacteria</taxon>
        <taxon>Bacillati</taxon>
        <taxon>Actinomycetota</taxon>
        <taxon>Thermoleophilia</taxon>
        <taxon>Solirubrobacterales</taxon>
        <taxon>Conexibacteraceae</taxon>
        <taxon>Conexibacter</taxon>
    </lineage>
</organism>
<dbReference type="InterPro" id="IPR003661">
    <property type="entry name" value="HisK_dim/P_dom"/>
</dbReference>
<evidence type="ECO:0000256" key="11">
    <source>
        <dbReference type="SAM" id="Phobius"/>
    </source>
</evidence>
<keyword evidence="7 14" id="KW-0418">Kinase</keyword>
<keyword evidence="4" id="KW-0597">Phosphoprotein</keyword>
<dbReference type="SUPFAM" id="SSF55874">
    <property type="entry name" value="ATPase domain of HSP90 chaperone/DNA topoisomerase II/histidine kinase"/>
    <property type="match status" value="1"/>
</dbReference>
<evidence type="ECO:0000259" key="12">
    <source>
        <dbReference type="PROSITE" id="PS50109"/>
    </source>
</evidence>
<dbReference type="InterPro" id="IPR036097">
    <property type="entry name" value="HisK_dim/P_sf"/>
</dbReference>
<evidence type="ECO:0000256" key="10">
    <source>
        <dbReference type="ARBA" id="ARBA00023136"/>
    </source>
</evidence>
<dbReference type="HOGENOM" id="CLU_000445_89_18_11"/>
<dbReference type="eggNOG" id="COG5002">
    <property type="taxonomic scope" value="Bacteria"/>
</dbReference>
<dbReference type="CDD" id="cd06225">
    <property type="entry name" value="HAMP"/>
    <property type="match status" value="1"/>
</dbReference>
<evidence type="ECO:0000256" key="7">
    <source>
        <dbReference type="ARBA" id="ARBA00022777"/>
    </source>
</evidence>
<feature type="domain" description="Histidine kinase" evidence="12">
    <location>
        <begin position="262"/>
        <end position="465"/>
    </location>
</feature>
<evidence type="ECO:0000256" key="6">
    <source>
        <dbReference type="ARBA" id="ARBA00022692"/>
    </source>
</evidence>
<evidence type="ECO:0000256" key="8">
    <source>
        <dbReference type="ARBA" id="ARBA00022989"/>
    </source>
</evidence>
<comment type="catalytic activity">
    <reaction evidence="1">
        <text>ATP + protein L-histidine = ADP + protein N-phospho-L-histidine.</text>
        <dbReference type="EC" id="2.7.13.3"/>
    </reaction>
</comment>
<feature type="transmembrane region" description="Helical" evidence="11">
    <location>
        <begin position="12"/>
        <end position="31"/>
    </location>
</feature>
<feature type="transmembrane region" description="Helical" evidence="11">
    <location>
        <begin position="174"/>
        <end position="194"/>
    </location>
</feature>
<dbReference type="Gene3D" id="1.10.287.130">
    <property type="match status" value="1"/>
</dbReference>
<dbReference type="PANTHER" id="PTHR45436:SF5">
    <property type="entry name" value="SENSOR HISTIDINE KINASE TRCS"/>
    <property type="match status" value="1"/>
</dbReference>
<comment type="subcellular location">
    <subcellularLocation>
        <location evidence="2">Cell membrane</location>
    </subcellularLocation>
</comment>
<dbReference type="AlphaFoldDB" id="D3F659"/>
<dbReference type="GO" id="GO:0000155">
    <property type="term" value="F:phosphorelay sensor kinase activity"/>
    <property type="evidence" value="ECO:0007669"/>
    <property type="project" value="InterPro"/>
</dbReference>
<evidence type="ECO:0000256" key="2">
    <source>
        <dbReference type="ARBA" id="ARBA00004236"/>
    </source>
</evidence>
<dbReference type="PROSITE" id="PS50109">
    <property type="entry name" value="HIS_KIN"/>
    <property type="match status" value="1"/>
</dbReference>